<dbReference type="Proteomes" id="UP000735874">
    <property type="component" value="Unassembled WGS sequence"/>
</dbReference>
<dbReference type="Proteomes" id="UP000251314">
    <property type="component" value="Unassembled WGS sequence"/>
</dbReference>
<evidence type="ECO:0000313" key="6">
    <source>
        <dbReference type="EMBL" id="KAG2974668.1"/>
    </source>
</evidence>
<name>A0A329SDB2_9STRA</name>
<dbReference type="AlphaFoldDB" id="A0A329SDB2"/>
<dbReference type="EMBL" id="RCMK01000487">
    <property type="protein sequence ID" value="KAG2925954.1"/>
    <property type="molecule type" value="Genomic_DNA"/>
</dbReference>
<reference evidence="3" key="2">
    <citation type="submission" date="2018-10" db="EMBL/GenBank/DDBJ databases">
        <title>Effector identification in a new, highly contiguous assembly of the strawberry crown rot pathogen Phytophthora cactorum.</title>
        <authorList>
            <person name="Armitage A.D."/>
            <person name="Nellist C.F."/>
            <person name="Bates H."/>
            <person name="Vickerstaff R.J."/>
            <person name="Harrison R.J."/>
        </authorList>
    </citation>
    <scope>NUCLEOTIDE SEQUENCE</scope>
    <source>
        <strain evidence="3">15-7</strain>
        <strain evidence="4">4032</strain>
        <strain evidence="5">4040</strain>
        <strain evidence="6">P415</strain>
        <strain evidence="7">P421</strain>
    </source>
</reference>
<dbReference type="PROSITE" id="PS51257">
    <property type="entry name" value="PROKAR_LIPOPROTEIN"/>
    <property type="match status" value="1"/>
</dbReference>
<evidence type="ECO:0000313" key="9">
    <source>
        <dbReference type="Proteomes" id="UP000251314"/>
    </source>
</evidence>
<keyword evidence="1" id="KW-0732">Signal</keyword>
<protein>
    <recommendedName>
        <fullName evidence="2">PexRD2 WYL domain-containing protein</fullName>
    </recommendedName>
</protein>
<dbReference type="EMBL" id="RCML01000522">
    <property type="protein sequence ID" value="KAG2974668.1"/>
    <property type="molecule type" value="Genomic_DNA"/>
</dbReference>
<dbReference type="VEuPathDB" id="FungiDB:PC110_g10113"/>
<feature type="domain" description="PexRD2 WYL" evidence="2">
    <location>
        <begin position="67"/>
        <end position="130"/>
    </location>
</feature>
<accession>A0A329SDB2</accession>
<evidence type="ECO:0000313" key="5">
    <source>
        <dbReference type="EMBL" id="KAG2925954.1"/>
    </source>
</evidence>
<dbReference type="Pfam" id="PF18488">
    <property type="entry name" value="WYL_3"/>
    <property type="match status" value="1"/>
</dbReference>
<dbReference type="Proteomes" id="UP000760860">
    <property type="component" value="Unassembled WGS sequence"/>
</dbReference>
<evidence type="ECO:0000313" key="3">
    <source>
        <dbReference type="EMBL" id="KAG2858296.1"/>
    </source>
</evidence>
<evidence type="ECO:0000313" key="8">
    <source>
        <dbReference type="EMBL" id="RAW33582.1"/>
    </source>
</evidence>
<dbReference type="OrthoDB" id="129040at2759"/>
<dbReference type="Proteomes" id="UP000774804">
    <property type="component" value="Unassembled WGS sequence"/>
</dbReference>
<sequence>MKASASMRQARALAVLIAVTLLVACEAFSMDPASDKMSKVSSPTSQVQRLLRTRHTTNTGNAESEERSLTFEDMMGMMTAMKSKEAYASELGIATKMDDFINKHAPDIEIFKGSEDFKKYQAYMNFLNVMQHNEDYGRLVRMIKDGNIDEKLFKALLAKIKNVNPKSKPSRWKLVKQISKLVTLKIKK</sequence>
<feature type="signal peptide" evidence="1">
    <location>
        <begin position="1"/>
        <end position="27"/>
    </location>
</feature>
<feature type="chain" id="PRO_5039985827" description="PexRD2 WYL domain-containing protein" evidence="1">
    <location>
        <begin position="28"/>
        <end position="188"/>
    </location>
</feature>
<dbReference type="Gene3D" id="1.10.10.2470">
    <property type="match status" value="1"/>
</dbReference>
<evidence type="ECO:0000313" key="4">
    <source>
        <dbReference type="EMBL" id="KAG2892451.1"/>
    </source>
</evidence>
<dbReference type="EMBL" id="MJFZ01000233">
    <property type="protein sequence ID" value="RAW33582.1"/>
    <property type="molecule type" value="Genomic_DNA"/>
</dbReference>
<evidence type="ECO:0000256" key="1">
    <source>
        <dbReference type="SAM" id="SignalP"/>
    </source>
</evidence>
<keyword evidence="9" id="KW-1185">Reference proteome</keyword>
<reference evidence="8 9" key="1">
    <citation type="submission" date="2018-01" db="EMBL/GenBank/DDBJ databases">
        <title>Draft genome of the strawberry crown rot pathogen Phytophthora cactorum.</title>
        <authorList>
            <person name="Armitage A.D."/>
            <person name="Lysoe E."/>
            <person name="Nellist C.F."/>
            <person name="Harrison R.J."/>
            <person name="Brurberg M.B."/>
        </authorList>
    </citation>
    <scope>NUCLEOTIDE SEQUENCE [LARGE SCALE GENOMIC DNA]</scope>
    <source>
        <strain evidence="8 9">10300</strain>
    </source>
</reference>
<dbReference type="EMBL" id="RCMI01001003">
    <property type="protein sequence ID" value="KAG2892451.1"/>
    <property type="molecule type" value="Genomic_DNA"/>
</dbReference>
<dbReference type="Proteomes" id="UP000697107">
    <property type="component" value="Unassembled WGS sequence"/>
</dbReference>
<dbReference type="EMBL" id="RCMV01001552">
    <property type="protein sequence ID" value="KAG3208106.1"/>
    <property type="molecule type" value="Genomic_DNA"/>
</dbReference>
<comment type="caution">
    <text evidence="8">The sequence shown here is derived from an EMBL/GenBank/DDBJ whole genome shotgun (WGS) entry which is preliminary data.</text>
</comment>
<proteinExistence type="predicted"/>
<dbReference type="InterPro" id="IPR040691">
    <property type="entry name" value="PexRD2_WYL"/>
</dbReference>
<evidence type="ECO:0000313" key="7">
    <source>
        <dbReference type="EMBL" id="KAG3208106.1"/>
    </source>
</evidence>
<dbReference type="Proteomes" id="UP000736787">
    <property type="component" value="Unassembled WGS sequence"/>
</dbReference>
<dbReference type="EMBL" id="RCMG01000258">
    <property type="protein sequence ID" value="KAG2858296.1"/>
    <property type="molecule type" value="Genomic_DNA"/>
</dbReference>
<organism evidence="8 9">
    <name type="scientific">Phytophthora cactorum</name>
    <dbReference type="NCBI Taxonomy" id="29920"/>
    <lineage>
        <taxon>Eukaryota</taxon>
        <taxon>Sar</taxon>
        <taxon>Stramenopiles</taxon>
        <taxon>Oomycota</taxon>
        <taxon>Peronosporomycetes</taxon>
        <taxon>Peronosporales</taxon>
        <taxon>Peronosporaceae</taxon>
        <taxon>Phytophthora</taxon>
    </lineage>
</organism>
<evidence type="ECO:0000259" key="2">
    <source>
        <dbReference type="Pfam" id="PF18488"/>
    </source>
</evidence>
<gene>
    <name evidence="8" type="ORF">PC110_g10113</name>
    <name evidence="3" type="ORF">PC113_g9961</name>
    <name evidence="4" type="ORF">PC115_g18820</name>
    <name evidence="5" type="ORF">PC117_g15032</name>
    <name evidence="6" type="ORF">PC118_g14397</name>
    <name evidence="7" type="ORF">PC129_g20864</name>
</gene>